<keyword evidence="4" id="KW-1185">Reference proteome</keyword>
<evidence type="ECO:0000313" key="4">
    <source>
        <dbReference type="Proteomes" id="UP001553161"/>
    </source>
</evidence>
<reference evidence="3 4" key="1">
    <citation type="submission" date="2024-07" db="EMBL/GenBank/DDBJ databases">
        <authorList>
            <person name="Kang M."/>
        </authorList>
    </citation>
    <scope>NUCLEOTIDE SEQUENCE [LARGE SCALE GENOMIC DNA]</scope>
    <source>
        <strain evidence="3 4">DFM31</strain>
    </source>
</reference>
<accession>A0ABV3L0W7</accession>
<evidence type="ECO:0000256" key="1">
    <source>
        <dbReference type="SAM" id="Phobius"/>
    </source>
</evidence>
<keyword evidence="1" id="KW-0472">Membrane</keyword>
<feature type="transmembrane region" description="Helical" evidence="1">
    <location>
        <begin position="36"/>
        <end position="54"/>
    </location>
</feature>
<feature type="transmembrane region" description="Helical" evidence="1">
    <location>
        <begin position="12"/>
        <end position="30"/>
    </location>
</feature>
<dbReference type="Pfam" id="PF09834">
    <property type="entry name" value="DUF2061"/>
    <property type="match status" value="1"/>
</dbReference>
<keyword evidence="1" id="KW-0812">Transmembrane</keyword>
<protein>
    <submittedName>
        <fullName evidence="3">DUF2061 domain-containing protein</fullName>
    </submittedName>
</protein>
<feature type="domain" description="DUF2061" evidence="2">
    <location>
        <begin position="9"/>
        <end position="60"/>
    </location>
</feature>
<dbReference type="RefSeq" id="WP_366190514.1">
    <property type="nucleotide sequence ID" value="NZ_JBFBVU010000001.1"/>
</dbReference>
<dbReference type="InterPro" id="IPR018638">
    <property type="entry name" value="DUF2061_membrane"/>
</dbReference>
<dbReference type="EMBL" id="JBFBVU010000001">
    <property type="protein sequence ID" value="MEV8465189.1"/>
    <property type="molecule type" value="Genomic_DNA"/>
</dbReference>
<evidence type="ECO:0000259" key="2">
    <source>
        <dbReference type="Pfam" id="PF09834"/>
    </source>
</evidence>
<sequence>MSDTPLRTLAKTLTWQGLGLLTMTLIGLAITGSVSAGGTIALIGAGVGAVCYVLHERLWARVRWGRRQGRLESGSQPCNIAPISSRSA</sequence>
<organism evidence="3 4">
    <name type="scientific">Meridianimarinicoccus marinus</name>
    <dbReference type="NCBI Taxonomy" id="3231483"/>
    <lineage>
        <taxon>Bacteria</taxon>
        <taxon>Pseudomonadati</taxon>
        <taxon>Pseudomonadota</taxon>
        <taxon>Alphaproteobacteria</taxon>
        <taxon>Rhodobacterales</taxon>
        <taxon>Paracoccaceae</taxon>
        <taxon>Meridianimarinicoccus</taxon>
    </lineage>
</organism>
<comment type="caution">
    <text evidence="3">The sequence shown here is derived from an EMBL/GenBank/DDBJ whole genome shotgun (WGS) entry which is preliminary data.</text>
</comment>
<name>A0ABV3L0W7_9RHOB</name>
<keyword evidence="1" id="KW-1133">Transmembrane helix</keyword>
<evidence type="ECO:0000313" key="3">
    <source>
        <dbReference type="EMBL" id="MEV8465189.1"/>
    </source>
</evidence>
<gene>
    <name evidence="3" type="ORF">AB0T83_00155</name>
</gene>
<dbReference type="Proteomes" id="UP001553161">
    <property type="component" value="Unassembled WGS sequence"/>
</dbReference>
<proteinExistence type="predicted"/>